<keyword evidence="9" id="KW-1185">Reference proteome</keyword>
<protein>
    <submittedName>
        <fullName evidence="8">Thioredoxin domain-containing protein</fullName>
    </submittedName>
</protein>
<dbReference type="Gene3D" id="3.40.30.10">
    <property type="entry name" value="Glutaredoxin"/>
    <property type="match status" value="1"/>
</dbReference>
<keyword evidence="2" id="KW-0732">Signal</keyword>
<keyword evidence="6" id="KW-0812">Transmembrane</keyword>
<dbReference type="Pfam" id="PF13462">
    <property type="entry name" value="Thioredoxin_4"/>
    <property type="match status" value="1"/>
</dbReference>
<evidence type="ECO:0000256" key="1">
    <source>
        <dbReference type="ARBA" id="ARBA00005791"/>
    </source>
</evidence>
<keyword evidence="5" id="KW-0676">Redox-active center</keyword>
<keyword evidence="6" id="KW-0472">Membrane</keyword>
<reference evidence="8 9" key="1">
    <citation type="submission" date="2024-02" db="EMBL/GenBank/DDBJ databases">
        <title>Janibacter sp. nov., isolated from gut of marine sandworm.</title>
        <authorList>
            <person name="Kim B."/>
            <person name="Jun M.O."/>
            <person name="Shin N.-R."/>
        </authorList>
    </citation>
    <scope>NUCLEOTIDE SEQUENCE [LARGE SCALE GENOMIC DNA]</scope>
    <source>
        <strain evidence="8 9">A1S7</strain>
    </source>
</reference>
<gene>
    <name evidence="8" type="ORF">V1351_08840</name>
</gene>
<evidence type="ECO:0000256" key="6">
    <source>
        <dbReference type="SAM" id="Phobius"/>
    </source>
</evidence>
<keyword evidence="4" id="KW-1015">Disulfide bond</keyword>
<evidence type="ECO:0000256" key="5">
    <source>
        <dbReference type="ARBA" id="ARBA00023284"/>
    </source>
</evidence>
<organism evidence="8 9">
    <name type="scientific">Janibacter alittae</name>
    <dbReference type="NCBI Taxonomy" id="3115209"/>
    <lineage>
        <taxon>Bacteria</taxon>
        <taxon>Bacillati</taxon>
        <taxon>Actinomycetota</taxon>
        <taxon>Actinomycetes</taxon>
        <taxon>Micrococcales</taxon>
        <taxon>Intrasporangiaceae</taxon>
        <taxon>Janibacter</taxon>
    </lineage>
</organism>
<dbReference type="CDD" id="cd02972">
    <property type="entry name" value="DsbA_family"/>
    <property type="match status" value="1"/>
</dbReference>
<keyword evidence="3" id="KW-0560">Oxidoreductase</keyword>
<feature type="domain" description="Thioredoxin-like fold" evidence="7">
    <location>
        <begin position="76"/>
        <end position="231"/>
    </location>
</feature>
<dbReference type="PANTHER" id="PTHR13887:SF14">
    <property type="entry name" value="DISULFIDE BOND FORMATION PROTEIN D"/>
    <property type="match status" value="1"/>
</dbReference>
<evidence type="ECO:0000256" key="2">
    <source>
        <dbReference type="ARBA" id="ARBA00022729"/>
    </source>
</evidence>
<keyword evidence="6" id="KW-1133">Transmembrane helix</keyword>
<sequence>MSNQDRKAKAQAAAKGTGGGANAVIVGGIVLIVAIVLVVGAVVVNAVRDSGGVDALPQGVTKGEPVEPYADADPAKDAPVVDIYEDFRCPACKAFEQYEGETVTQLAQDGKIRLRVHLMTLIDNNVGGESSAIAGSSALCAANQGKWTEYHEALFALQPQQETADGFPDAAYTQAAERAGLTGDGLDEWQQCTDEHTYVDYVQSVDDAAVESGIKGTPTVEVDGTPFNWGSVIDQQTGEVDTDTLKQILTSGDVPEDMVARQ</sequence>
<name>A0ABZ2MDH6_9MICO</name>
<feature type="transmembrane region" description="Helical" evidence="6">
    <location>
        <begin position="21"/>
        <end position="44"/>
    </location>
</feature>
<accession>A0ABZ2MDH6</accession>
<dbReference type="InterPro" id="IPR036249">
    <property type="entry name" value="Thioredoxin-like_sf"/>
</dbReference>
<comment type="similarity">
    <text evidence="1">Belongs to the thioredoxin family. DsbA subfamily.</text>
</comment>
<evidence type="ECO:0000259" key="7">
    <source>
        <dbReference type="Pfam" id="PF13462"/>
    </source>
</evidence>
<proteinExistence type="inferred from homology"/>
<dbReference type="InterPro" id="IPR012336">
    <property type="entry name" value="Thioredoxin-like_fold"/>
</dbReference>
<dbReference type="EMBL" id="CP144913">
    <property type="protein sequence ID" value="WXB75078.1"/>
    <property type="molecule type" value="Genomic_DNA"/>
</dbReference>
<dbReference type="PANTHER" id="PTHR13887">
    <property type="entry name" value="GLUTATHIONE S-TRANSFERASE KAPPA"/>
    <property type="match status" value="1"/>
</dbReference>
<evidence type="ECO:0000256" key="4">
    <source>
        <dbReference type="ARBA" id="ARBA00023157"/>
    </source>
</evidence>
<dbReference type="SUPFAM" id="SSF52833">
    <property type="entry name" value="Thioredoxin-like"/>
    <property type="match status" value="1"/>
</dbReference>
<evidence type="ECO:0000313" key="8">
    <source>
        <dbReference type="EMBL" id="WXB75078.1"/>
    </source>
</evidence>
<dbReference type="Proteomes" id="UP001382727">
    <property type="component" value="Chromosome"/>
</dbReference>
<evidence type="ECO:0000313" key="9">
    <source>
        <dbReference type="Proteomes" id="UP001382727"/>
    </source>
</evidence>
<evidence type="ECO:0000256" key="3">
    <source>
        <dbReference type="ARBA" id="ARBA00023002"/>
    </source>
</evidence>
<dbReference type="RefSeq" id="WP_338747792.1">
    <property type="nucleotide sequence ID" value="NZ_CP144913.1"/>
</dbReference>